<dbReference type="RefSeq" id="XP_022626915.1">
    <property type="nucleotide sequence ID" value="XM_022774860.1"/>
</dbReference>
<dbReference type="InterPro" id="IPR046341">
    <property type="entry name" value="SET_dom_sf"/>
</dbReference>
<dbReference type="Proteomes" id="UP000054304">
    <property type="component" value="Unassembled WGS sequence"/>
</dbReference>
<keyword evidence="2" id="KW-1185">Reference proteome</keyword>
<accession>A0A0C7N5F4</accession>
<proteinExistence type="predicted"/>
<organism evidence="1 2">
    <name type="scientific">Lachancea lanzarotensis</name>
    <dbReference type="NCBI Taxonomy" id="1245769"/>
    <lineage>
        <taxon>Eukaryota</taxon>
        <taxon>Fungi</taxon>
        <taxon>Dikarya</taxon>
        <taxon>Ascomycota</taxon>
        <taxon>Saccharomycotina</taxon>
        <taxon>Saccharomycetes</taxon>
        <taxon>Saccharomycetales</taxon>
        <taxon>Saccharomycetaceae</taxon>
        <taxon>Lachancea</taxon>
    </lineage>
</organism>
<protein>
    <submittedName>
        <fullName evidence="1">LALA0S01e16358g1_1</fullName>
    </submittedName>
</protein>
<dbReference type="GeneID" id="34684077"/>
<evidence type="ECO:0000313" key="2">
    <source>
        <dbReference type="Proteomes" id="UP000054304"/>
    </source>
</evidence>
<sequence>MAYKPLDSSDVAAKTLDSFKRLYNVKTSDALLLGSSTITNEMKCIGTFVDLDRVKKKDRIDGLIELLRIPRASTFSIHTILETINERSQYHTQRQFEDTTSMVKRSLALAFSDDTIAEKISETLILVVYFVVFERLQQLEYALPAVIGEYLNKVLLTTEVGSFYTALPDLKTGNNLELMGQYGLLELSSIFESLIGICNQSFDASADPKIVAKIMASVISRCLEIPQEIEPNSDDFQVHTTLVPILDYSNHDNQRMNAHFDIDRRTDEVLLLLDIEKCPSKNGTCEVFISYNPIHELVQFEKIYGFSPPLESQTPSYMNCCIDKTFLARNMHLDLFYKWFDIKPCIQFCILDGAVYINDCIESFKWLTLPFSTQGFPTQSPAKFLYDENVPRVFAQHFSKARGGDAKDFIDVCEEQVELSEKNGSESIGMPQLAWVLQYTLDGETLHGRFDRKQIPELPGYNSTLARESFQAYLLTYFQWRQHQLQDKLAYLSSSLQNVAIHELHFITQLLRQNDENKSLLLSDTKLDYKKFQTPPIPPLLQNSNHQFSKPVTQENTNAQESFSLTDPQAEYQYYEDFFSP</sequence>
<name>A0A0C7N5F4_9SACH</name>
<dbReference type="EMBL" id="LN736360">
    <property type="protein sequence ID" value="CEP60673.1"/>
    <property type="molecule type" value="Genomic_DNA"/>
</dbReference>
<dbReference type="Gene3D" id="3.90.1410.10">
    <property type="entry name" value="set domain protein methyltransferase, domain 1"/>
    <property type="match status" value="1"/>
</dbReference>
<dbReference type="SUPFAM" id="SSF82199">
    <property type="entry name" value="SET domain"/>
    <property type="match status" value="1"/>
</dbReference>
<dbReference type="STRING" id="1245769.A0A0C7N5F4"/>
<gene>
    <name evidence="1" type="ORF">LALA0_S01e16358g</name>
</gene>
<dbReference type="OrthoDB" id="441812at2759"/>
<dbReference type="HOGENOM" id="CLU_026942_0_0_1"/>
<reference evidence="1 2" key="1">
    <citation type="submission" date="2014-12" db="EMBL/GenBank/DDBJ databases">
        <authorList>
            <person name="Neuveglise Cecile"/>
        </authorList>
    </citation>
    <scope>NUCLEOTIDE SEQUENCE [LARGE SCALE GENOMIC DNA]</scope>
    <source>
        <strain evidence="1 2">CBS 12615</strain>
    </source>
</reference>
<dbReference type="AlphaFoldDB" id="A0A0C7N5F4"/>
<evidence type="ECO:0000313" key="1">
    <source>
        <dbReference type="EMBL" id="CEP60673.1"/>
    </source>
</evidence>